<organism evidence="2 3">
    <name type="scientific">Formimonas warabiya</name>
    <dbReference type="NCBI Taxonomy" id="1761012"/>
    <lineage>
        <taxon>Bacteria</taxon>
        <taxon>Bacillati</taxon>
        <taxon>Bacillota</taxon>
        <taxon>Clostridia</taxon>
        <taxon>Eubacteriales</taxon>
        <taxon>Peptococcaceae</taxon>
        <taxon>Candidatus Formimonas</taxon>
    </lineage>
</organism>
<dbReference type="KEGG" id="fwa:DCMF_10660"/>
<keyword evidence="1" id="KW-1133">Transmembrane helix</keyword>
<gene>
    <name evidence="2" type="ORF">DCMF_10660</name>
</gene>
<keyword evidence="1" id="KW-0472">Membrane</keyword>
<evidence type="ECO:0000313" key="3">
    <source>
        <dbReference type="Proteomes" id="UP000323521"/>
    </source>
</evidence>
<dbReference type="Proteomes" id="UP000323521">
    <property type="component" value="Chromosome"/>
</dbReference>
<sequence length="135" mass="15402">MRKKLWISTMLIALFLIIGIIAMINGNKQEAEFTASYSEKTGQIVVNATRPYNRCSPYEFENRIPGGDRIISLSDQHTEDDTDTFVFDILGNGVTELAFYSIDPQDASDKYKFSQSLKIVITDEAVNLNNELWRR</sequence>
<name>A0A3G1KRT2_FORW1</name>
<dbReference type="AlphaFoldDB" id="A0A3G1KRT2"/>
<feature type="transmembrane region" description="Helical" evidence="1">
    <location>
        <begin position="6"/>
        <end position="24"/>
    </location>
</feature>
<reference evidence="2 3" key="1">
    <citation type="submission" date="2016-10" db="EMBL/GenBank/DDBJ databases">
        <title>Complete Genome Sequence of Peptococcaceae strain DCMF.</title>
        <authorList>
            <person name="Edwards R.J."/>
            <person name="Holland S.I."/>
            <person name="Deshpande N.P."/>
            <person name="Wong Y.K."/>
            <person name="Ertan H."/>
            <person name="Manefield M."/>
            <person name="Russell T.L."/>
            <person name="Lee M.J."/>
        </authorList>
    </citation>
    <scope>NUCLEOTIDE SEQUENCE [LARGE SCALE GENOMIC DNA]</scope>
    <source>
        <strain evidence="2 3">DCMF</strain>
    </source>
</reference>
<keyword evidence="1" id="KW-0812">Transmembrane</keyword>
<dbReference type="RefSeq" id="WP_148134422.1">
    <property type="nucleotide sequence ID" value="NZ_CP017634.1"/>
</dbReference>
<accession>A0A3G1KRT2</accession>
<evidence type="ECO:0000256" key="1">
    <source>
        <dbReference type="SAM" id="Phobius"/>
    </source>
</evidence>
<proteinExistence type="predicted"/>
<protein>
    <submittedName>
        <fullName evidence="2">Uncharacterized protein</fullName>
    </submittedName>
</protein>
<evidence type="ECO:0000313" key="2">
    <source>
        <dbReference type="EMBL" id="ATW25168.1"/>
    </source>
</evidence>
<dbReference type="EMBL" id="CP017634">
    <property type="protein sequence ID" value="ATW25168.1"/>
    <property type="molecule type" value="Genomic_DNA"/>
</dbReference>
<keyword evidence="3" id="KW-1185">Reference proteome</keyword>